<accession>A0A383DVT7</accession>
<proteinExistence type="predicted"/>
<protein>
    <recommendedName>
        <fullName evidence="2">Phytanoyl-CoA dioxygenase</fullName>
    </recommendedName>
</protein>
<evidence type="ECO:0000313" key="1">
    <source>
        <dbReference type="EMBL" id="SVE48677.1"/>
    </source>
</evidence>
<dbReference type="Gene3D" id="2.60.120.620">
    <property type="entry name" value="q2cbj1_9rhob like domain"/>
    <property type="match status" value="1"/>
</dbReference>
<dbReference type="SUPFAM" id="SSF51197">
    <property type="entry name" value="Clavaminate synthase-like"/>
    <property type="match status" value="1"/>
</dbReference>
<feature type="non-terminal residue" evidence="1">
    <location>
        <position position="96"/>
    </location>
</feature>
<sequence>MMSTQPLSDEQVARFLVDGYLVLKTDLDERFHSNIDHRLREVTEQEFWHGNNVAPRVPQLHEIIRCPTVHGALTSLLGDGYLHHPHRAVHMNIPIE</sequence>
<dbReference type="AlphaFoldDB" id="A0A383DVT7"/>
<organism evidence="1">
    <name type="scientific">marine metagenome</name>
    <dbReference type="NCBI Taxonomy" id="408172"/>
    <lineage>
        <taxon>unclassified sequences</taxon>
        <taxon>metagenomes</taxon>
        <taxon>ecological metagenomes</taxon>
    </lineage>
</organism>
<reference evidence="1" key="1">
    <citation type="submission" date="2018-05" db="EMBL/GenBank/DDBJ databases">
        <authorList>
            <person name="Lanie J.A."/>
            <person name="Ng W.-L."/>
            <person name="Kazmierczak K.M."/>
            <person name="Andrzejewski T.M."/>
            <person name="Davidsen T.M."/>
            <person name="Wayne K.J."/>
            <person name="Tettelin H."/>
            <person name="Glass J.I."/>
            <person name="Rusch D."/>
            <person name="Podicherti R."/>
            <person name="Tsui H.-C.T."/>
            <person name="Winkler M.E."/>
        </authorList>
    </citation>
    <scope>NUCLEOTIDE SEQUENCE</scope>
</reference>
<evidence type="ECO:0008006" key="2">
    <source>
        <dbReference type="Google" id="ProtNLM"/>
    </source>
</evidence>
<name>A0A383DVT7_9ZZZZ</name>
<gene>
    <name evidence="1" type="ORF">METZ01_LOCUS501531</name>
</gene>
<dbReference type="EMBL" id="UINC01220667">
    <property type="protein sequence ID" value="SVE48677.1"/>
    <property type="molecule type" value="Genomic_DNA"/>
</dbReference>